<name>A0A3E0TQ22_9GAMM</name>
<dbReference type="EMBL" id="QUOU01000001">
    <property type="protein sequence ID" value="REL26430.1"/>
    <property type="molecule type" value="Genomic_DNA"/>
</dbReference>
<dbReference type="AlphaFoldDB" id="A0A3E0TQ22"/>
<reference evidence="1 2" key="1">
    <citation type="submission" date="2018-08" db="EMBL/GenBank/DDBJ databases">
        <title>Thalassotalea euphylliae genome.</title>
        <authorList>
            <person name="Summers S."/>
            <person name="Rice S.A."/>
            <person name="Freckelton M.L."/>
            <person name="Nedved B.T."/>
            <person name="Hadfield M.G."/>
        </authorList>
    </citation>
    <scope>NUCLEOTIDE SEQUENCE [LARGE SCALE GENOMIC DNA]</scope>
    <source>
        <strain evidence="1 2">H1</strain>
    </source>
</reference>
<protein>
    <submittedName>
        <fullName evidence="1">Uncharacterized protein</fullName>
    </submittedName>
</protein>
<dbReference type="Proteomes" id="UP000256478">
    <property type="component" value="Unassembled WGS sequence"/>
</dbReference>
<sequence>MSGALNYLDSYGSIKGDLQGDKPVHCRFINTRLQILDSAEPVLNPREVDEVSAIKQQWLLAM</sequence>
<gene>
    <name evidence="1" type="ORF">DXX93_07455</name>
</gene>
<organism evidence="1 2">
    <name type="scientific">Thalassotalea euphylliae</name>
    <dbReference type="NCBI Taxonomy" id="1655234"/>
    <lineage>
        <taxon>Bacteria</taxon>
        <taxon>Pseudomonadati</taxon>
        <taxon>Pseudomonadota</taxon>
        <taxon>Gammaproteobacteria</taxon>
        <taxon>Alteromonadales</taxon>
        <taxon>Colwelliaceae</taxon>
        <taxon>Thalassotalea</taxon>
    </lineage>
</organism>
<accession>A0A3E0TQ22</accession>
<dbReference type="RefSeq" id="WP_116007547.1">
    <property type="nucleotide sequence ID" value="NZ_QUOU01000001.1"/>
</dbReference>
<evidence type="ECO:0000313" key="1">
    <source>
        <dbReference type="EMBL" id="REL26430.1"/>
    </source>
</evidence>
<proteinExistence type="predicted"/>
<comment type="caution">
    <text evidence="1">The sequence shown here is derived from an EMBL/GenBank/DDBJ whole genome shotgun (WGS) entry which is preliminary data.</text>
</comment>
<evidence type="ECO:0000313" key="2">
    <source>
        <dbReference type="Proteomes" id="UP000256478"/>
    </source>
</evidence>